<evidence type="ECO:0000256" key="1">
    <source>
        <dbReference type="ARBA" id="ARBA00004141"/>
    </source>
</evidence>
<evidence type="ECO:0000256" key="3">
    <source>
        <dbReference type="ARBA" id="ARBA00022989"/>
    </source>
</evidence>
<feature type="transmembrane region" description="Helical" evidence="5">
    <location>
        <begin position="80"/>
        <end position="101"/>
    </location>
</feature>
<organism evidence="7 8">
    <name type="scientific">Microterricola viridarii</name>
    <dbReference type="NCBI Taxonomy" id="412690"/>
    <lineage>
        <taxon>Bacteria</taxon>
        <taxon>Bacillati</taxon>
        <taxon>Actinomycetota</taxon>
        <taxon>Actinomycetes</taxon>
        <taxon>Micrococcales</taxon>
        <taxon>Microbacteriaceae</taxon>
        <taxon>Microterricola</taxon>
    </lineage>
</organism>
<evidence type="ECO:0000313" key="8">
    <source>
        <dbReference type="Proteomes" id="UP000058305"/>
    </source>
</evidence>
<feature type="domain" description="O-antigen ligase-related" evidence="6">
    <location>
        <begin position="224"/>
        <end position="345"/>
    </location>
</feature>
<accession>A0A109QWA4</accession>
<reference evidence="7 8" key="1">
    <citation type="journal article" date="2016" name="J. Biotechnol.">
        <title>First complete genome sequence of a species in the genus Microterricola, an extremophilic cold active enzyme producing bacterial strain ERGS5:02 isolated from Sikkim Himalaya.</title>
        <authorList>
            <person name="Himanshu"/>
            <person name="Swarnkar M.K."/>
            <person name="Singh D."/>
            <person name="Kumar R."/>
        </authorList>
    </citation>
    <scope>NUCLEOTIDE SEQUENCE [LARGE SCALE GENOMIC DNA]</scope>
    <source>
        <strain evidence="7 8">ERGS5:02</strain>
    </source>
</reference>
<dbReference type="PANTHER" id="PTHR37422">
    <property type="entry name" value="TEICHURONIC ACID BIOSYNTHESIS PROTEIN TUAE"/>
    <property type="match status" value="1"/>
</dbReference>
<dbReference type="KEGG" id="mvd:AWU67_00305"/>
<dbReference type="InterPro" id="IPR007016">
    <property type="entry name" value="O-antigen_ligase-rel_domated"/>
</dbReference>
<feature type="transmembrane region" description="Helical" evidence="5">
    <location>
        <begin position="113"/>
        <end position="138"/>
    </location>
</feature>
<dbReference type="EMBL" id="CP014145">
    <property type="protein sequence ID" value="AMB57557.1"/>
    <property type="molecule type" value="Genomic_DNA"/>
</dbReference>
<keyword evidence="8" id="KW-1185">Reference proteome</keyword>
<sequence length="435" mass="48479">MDVVTLRELPRWPFAAMFVLFPLWWLLGPGEALWIVLAGIMLLYLLRRGHIEAPRGFGIWLLFLLWMVFSVVGIDTSGRLIGFLYRALLYLAVTVIFLYVYNARSTLSTRYVAGVLTGFWLVVVAGGYLGVFFPILAIHTPFGLLLPEWISSNDLVQEMVVRRTTQYNPDGWLKLDPRPSAPFLYTNGWGNAYSMLLPIVIGYLVEVRRERRFWWLLLAIPVSFVPAFLTLNRGMFIGLGVALVYVAARSIARGNLRVILALGALLLVVAGAFATFPIAERLSDRVETSSTTQDRAGLYEETFERTLESPLFGFGAPRPSEKAGVPSAGTQGQLWMVMFSQGFPGVLFFVGWFVWAFLRSFHVRDPIRLACNTVLLVIIVEATYYGIMTAGIAVAMIAAALTMRPDPKPGDQDLRTAQELGYTGAKVAAVPRSQH</sequence>
<dbReference type="PANTHER" id="PTHR37422:SF13">
    <property type="entry name" value="LIPOPOLYSACCHARIDE BIOSYNTHESIS PROTEIN PA4999-RELATED"/>
    <property type="match status" value="1"/>
</dbReference>
<evidence type="ECO:0000313" key="7">
    <source>
        <dbReference type="EMBL" id="AMB57557.1"/>
    </source>
</evidence>
<dbReference type="Pfam" id="PF04932">
    <property type="entry name" value="Wzy_C"/>
    <property type="match status" value="1"/>
</dbReference>
<reference evidence="8" key="2">
    <citation type="submission" date="2016-01" db="EMBL/GenBank/DDBJ databases">
        <title>First complete genome sequence of a species in the genus Microterricola, an extremophilic cold active enzyme producing strain ERGS5:02 isolated from Sikkim Himalaya.</title>
        <authorList>
            <person name="Kumar R."/>
            <person name="Singh D."/>
            <person name="Swarnkar M.K."/>
        </authorList>
    </citation>
    <scope>NUCLEOTIDE SEQUENCE [LARGE SCALE GENOMIC DNA]</scope>
    <source>
        <strain evidence="8">ERGS5:02</strain>
    </source>
</reference>
<gene>
    <name evidence="7" type="ORF">AWU67_00305</name>
</gene>
<dbReference type="AlphaFoldDB" id="A0A109QWA4"/>
<feature type="transmembrane region" description="Helical" evidence="5">
    <location>
        <begin position="259"/>
        <end position="279"/>
    </location>
</feature>
<feature type="transmembrane region" description="Helical" evidence="5">
    <location>
        <begin position="334"/>
        <end position="358"/>
    </location>
</feature>
<evidence type="ECO:0000256" key="4">
    <source>
        <dbReference type="ARBA" id="ARBA00023136"/>
    </source>
</evidence>
<feature type="transmembrane region" description="Helical" evidence="5">
    <location>
        <begin position="57"/>
        <end position="74"/>
    </location>
</feature>
<feature type="transmembrane region" description="Helical" evidence="5">
    <location>
        <begin position="235"/>
        <end position="252"/>
    </location>
</feature>
<keyword evidence="3 5" id="KW-1133">Transmembrane helix</keyword>
<feature type="transmembrane region" description="Helical" evidence="5">
    <location>
        <begin position="370"/>
        <end position="401"/>
    </location>
</feature>
<comment type="subcellular location">
    <subcellularLocation>
        <location evidence="1">Membrane</location>
        <topology evidence="1">Multi-pass membrane protein</topology>
    </subcellularLocation>
</comment>
<evidence type="ECO:0000259" key="6">
    <source>
        <dbReference type="Pfam" id="PF04932"/>
    </source>
</evidence>
<dbReference type="Proteomes" id="UP000058305">
    <property type="component" value="Chromosome"/>
</dbReference>
<name>A0A109QWA4_9MICO</name>
<keyword evidence="2 5" id="KW-0812">Transmembrane</keyword>
<feature type="transmembrane region" description="Helical" evidence="5">
    <location>
        <begin position="212"/>
        <end position="229"/>
    </location>
</feature>
<evidence type="ECO:0000256" key="5">
    <source>
        <dbReference type="SAM" id="Phobius"/>
    </source>
</evidence>
<feature type="transmembrane region" description="Helical" evidence="5">
    <location>
        <begin position="183"/>
        <end position="205"/>
    </location>
</feature>
<dbReference type="InterPro" id="IPR051533">
    <property type="entry name" value="WaaL-like"/>
</dbReference>
<keyword evidence="4 5" id="KW-0472">Membrane</keyword>
<evidence type="ECO:0000256" key="2">
    <source>
        <dbReference type="ARBA" id="ARBA00022692"/>
    </source>
</evidence>
<feature type="transmembrane region" description="Helical" evidence="5">
    <location>
        <begin position="12"/>
        <end position="45"/>
    </location>
</feature>
<dbReference type="GO" id="GO:0016020">
    <property type="term" value="C:membrane"/>
    <property type="evidence" value="ECO:0007669"/>
    <property type="project" value="UniProtKB-SubCell"/>
</dbReference>
<protein>
    <recommendedName>
        <fullName evidence="6">O-antigen ligase-related domain-containing protein</fullName>
    </recommendedName>
</protein>
<proteinExistence type="predicted"/>